<evidence type="ECO:0000313" key="7">
    <source>
        <dbReference type="Proteomes" id="UP000275394"/>
    </source>
</evidence>
<dbReference type="RefSeq" id="WP_123713002.1">
    <property type="nucleotide sequence ID" value="NZ_RKHR01000005.1"/>
</dbReference>
<keyword evidence="1" id="KW-0805">Transcription regulation</keyword>
<dbReference type="OrthoDB" id="270177at2"/>
<dbReference type="Gene3D" id="1.10.10.60">
    <property type="entry name" value="Homeodomain-like"/>
    <property type="match status" value="1"/>
</dbReference>
<feature type="domain" description="HTH tetR-type" evidence="5">
    <location>
        <begin position="6"/>
        <end position="66"/>
    </location>
</feature>
<dbReference type="PROSITE" id="PS50977">
    <property type="entry name" value="HTH_TETR_2"/>
    <property type="match status" value="1"/>
</dbReference>
<dbReference type="InterPro" id="IPR001647">
    <property type="entry name" value="HTH_TetR"/>
</dbReference>
<dbReference type="GO" id="GO:0003677">
    <property type="term" value="F:DNA binding"/>
    <property type="evidence" value="ECO:0007669"/>
    <property type="project" value="UniProtKB-UniRule"/>
</dbReference>
<evidence type="ECO:0000313" key="6">
    <source>
        <dbReference type="EMBL" id="ROS00006.1"/>
    </source>
</evidence>
<dbReference type="EMBL" id="RKHR01000005">
    <property type="protein sequence ID" value="ROS00006.1"/>
    <property type="molecule type" value="Genomic_DNA"/>
</dbReference>
<dbReference type="SUPFAM" id="SSF48498">
    <property type="entry name" value="Tetracyclin repressor-like, C-terminal domain"/>
    <property type="match status" value="1"/>
</dbReference>
<name>A0A3N2DJP7_9GAMM</name>
<organism evidence="6 7">
    <name type="scientific">Sinobacterium caligoides</name>
    <dbReference type="NCBI Taxonomy" id="933926"/>
    <lineage>
        <taxon>Bacteria</taxon>
        <taxon>Pseudomonadati</taxon>
        <taxon>Pseudomonadota</taxon>
        <taxon>Gammaproteobacteria</taxon>
        <taxon>Cellvibrionales</taxon>
        <taxon>Spongiibacteraceae</taxon>
        <taxon>Sinobacterium</taxon>
    </lineage>
</organism>
<keyword evidence="2 4" id="KW-0238">DNA-binding</keyword>
<keyword evidence="7" id="KW-1185">Reference proteome</keyword>
<dbReference type="AlphaFoldDB" id="A0A3N2DJP7"/>
<dbReference type="InterPro" id="IPR011075">
    <property type="entry name" value="TetR_C"/>
</dbReference>
<proteinExistence type="predicted"/>
<sequence length="191" mass="21230">MARPLEFDKITALNAATKQFWADGFEASSVQKLLDAMGINRGSLYSSFGDKETLFRQSLDNYEAMLTEHIEKTLVAVENPMEAIQQFLTVKYSAASKKKLANGCMLVNTISELSNVNKKLANLAARKKSKLIEGALRLRLAEAKKSGQLSGDVDEVTEYFMTLYTGLEMRGKVHKDKASLERTVSFAFSCL</sequence>
<comment type="caution">
    <text evidence="6">The sequence shown here is derived from an EMBL/GenBank/DDBJ whole genome shotgun (WGS) entry which is preliminary data.</text>
</comment>
<evidence type="ECO:0000256" key="2">
    <source>
        <dbReference type="ARBA" id="ARBA00023125"/>
    </source>
</evidence>
<dbReference type="PANTHER" id="PTHR47506">
    <property type="entry name" value="TRANSCRIPTIONAL REGULATORY PROTEIN"/>
    <property type="match status" value="1"/>
</dbReference>
<feature type="DNA-binding region" description="H-T-H motif" evidence="4">
    <location>
        <begin position="29"/>
        <end position="48"/>
    </location>
</feature>
<dbReference type="Proteomes" id="UP000275394">
    <property type="component" value="Unassembled WGS sequence"/>
</dbReference>
<dbReference type="InterPro" id="IPR009057">
    <property type="entry name" value="Homeodomain-like_sf"/>
</dbReference>
<dbReference type="Gene3D" id="1.10.357.10">
    <property type="entry name" value="Tetracycline Repressor, domain 2"/>
    <property type="match status" value="1"/>
</dbReference>
<accession>A0A3N2DJP7</accession>
<dbReference type="InterPro" id="IPR036271">
    <property type="entry name" value="Tet_transcr_reg_TetR-rel_C_sf"/>
</dbReference>
<dbReference type="Pfam" id="PF16925">
    <property type="entry name" value="TetR_C_13"/>
    <property type="match status" value="1"/>
</dbReference>
<evidence type="ECO:0000256" key="3">
    <source>
        <dbReference type="ARBA" id="ARBA00023163"/>
    </source>
</evidence>
<dbReference type="Pfam" id="PF00440">
    <property type="entry name" value="TetR_N"/>
    <property type="match status" value="1"/>
</dbReference>
<evidence type="ECO:0000256" key="1">
    <source>
        <dbReference type="ARBA" id="ARBA00023015"/>
    </source>
</evidence>
<dbReference type="PANTHER" id="PTHR47506:SF1">
    <property type="entry name" value="HTH-TYPE TRANSCRIPTIONAL REGULATOR YJDC"/>
    <property type="match status" value="1"/>
</dbReference>
<evidence type="ECO:0000259" key="5">
    <source>
        <dbReference type="PROSITE" id="PS50977"/>
    </source>
</evidence>
<gene>
    <name evidence="6" type="ORF">EDC56_2640</name>
</gene>
<reference evidence="6 7" key="1">
    <citation type="submission" date="2018-11" db="EMBL/GenBank/DDBJ databases">
        <title>Genomic Encyclopedia of Type Strains, Phase IV (KMG-IV): sequencing the most valuable type-strain genomes for metagenomic binning, comparative biology and taxonomic classification.</title>
        <authorList>
            <person name="Goeker M."/>
        </authorList>
    </citation>
    <scope>NUCLEOTIDE SEQUENCE [LARGE SCALE GENOMIC DNA]</scope>
    <source>
        <strain evidence="6 7">DSM 100316</strain>
    </source>
</reference>
<dbReference type="SUPFAM" id="SSF46689">
    <property type="entry name" value="Homeodomain-like"/>
    <property type="match status" value="1"/>
</dbReference>
<evidence type="ECO:0000256" key="4">
    <source>
        <dbReference type="PROSITE-ProRule" id="PRU00335"/>
    </source>
</evidence>
<keyword evidence="3" id="KW-0804">Transcription</keyword>
<protein>
    <submittedName>
        <fullName evidence="6">TetR family transcriptional regulator</fullName>
    </submittedName>
</protein>